<comment type="caution">
    <text evidence="1">The sequence shown here is derived from an EMBL/GenBank/DDBJ whole genome shotgun (WGS) entry which is preliminary data.</text>
</comment>
<dbReference type="EMBL" id="CABN01000033">
    <property type="protein sequence ID" value="CBH99607.1"/>
    <property type="molecule type" value="Genomic_DNA"/>
</dbReference>
<reference evidence="1" key="1">
    <citation type="submission" date="2009-10" db="EMBL/GenBank/DDBJ databases">
        <title>Diversity of trophic interactions inside an arsenic-rich microbial ecosystem.</title>
        <authorList>
            <person name="Bertin P.N."/>
            <person name="Heinrich-Salmeron A."/>
            <person name="Pelletier E."/>
            <person name="Goulhen-Chollet F."/>
            <person name="Arsene-Ploetze F."/>
            <person name="Gallien S."/>
            <person name="Calteau A."/>
            <person name="Vallenet D."/>
            <person name="Casiot C."/>
            <person name="Chane-Woon-Ming B."/>
            <person name="Giloteaux L."/>
            <person name="Barakat M."/>
            <person name="Bonnefoy V."/>
            <person name="Bruneel O."/>
            <person name="Chandler M."/>
            <person name="Cleiss J."/>
            <person name="Duran R."/>
            <person name="Elbaz-Poulichet F."/>
            <person name="Fonknechten N."/>
            <person name="Lauga B."/>
            <person name="Mornico D."/>
            <person name="Ortet P."/>
            <person name="Schaeffer C."/>
            <person name="Siguier P."/>
            <person name="Alexander Thil Smith A."/>
            <person name="Van Dorsselaer A."/>
            <person name="Weissenbach J."/>
            <person name="Medigue C."/>
            <person name="Le Paslier D."/>
        </authorList>
    </citation>
    <scope>NUCLEOTIDE SEQUENCE</scope>
</reference>
<evidence type="ECO:0000313" key="1">
    <source>
        <dbReference type="EMBL" id="CBH99607.1"/>
    </source>
</evidence>
<organism evidence="1">
    <name type="scientific">mine drainage metagenome</name>
    <dbReference type="NCBI Taxonomy" id="410659"/>
    <lineage>
        <taxon>unclassified sequences</taxon>
        <taxon>metagenomes</taxon>
        <taxon>ecological metagenomes</taxon>
    </lineage>
</organism>
<gene>
    <name evidence="1" type="ORF">CARN3_0545</name>
</gene>
<name>E6PXE8_9ZZZZ</name>
<accession>E6PXE8</accession>
<dbReference type="AlphaFoldDB" id="E6PXE8"/>
<protein>
    <submittedName>
        <fullName evidence="1">Uncharacterized protein</fullName>
    </submittedName>
</protein>
<sequence>MLGNESKMFFANAPGKNIFRLFGGRQRDTLHSLIADSAHLRGIRRTGARIDIFYKDGER</sequence>
<proteinExistence type="predicted"/>